<dbReference type="STRING" id="80876.SAMN05421779_104465"/>
<sequence length="266" mass="28436">MSQTFSTILFEVSTGIARLTLNRPDKLNSFTEEMHAELRTALDQVQTDTSIRVLVISGAGRGFCAGQDLGDRAMQINAGQMPDIGNTVERNYKPLILRLSALRVPTIAAVNGIAAGAGASLALACDLVVAAKSASFLQAFSKIGLIPDTGGTWFLPQRIGMARAMGLALLADKLPAEKAADWGLIWAAVDDDAFAATITELAERLAVAPTKALVRTRQAMHAAQNHTLEQQLSFEGMCMRELGWSKDYAEGVAAFTAKRPPNFTGE</sequence>
<dbReference type="PANTHER" id="PTHR43459:SF1">
    <property type="entry name" value="EG:BACN32G11.4 PROTEIN"/>
    <property type="match status" value="1"/>
</dbReference>
<dbReference type="NCBIfam" id="TIGR02280">
    <property type="entry name" value="PaaB1"/>
    <property type="match status" value="1"/>
</dbReference>
<dbReference type="PROSITE" id="PS00166">
    <property type="entry name" value="ENOYL_COA_HYDRATASE"/>
    <property type="match status" value="1"/>
</dbReference>
<dbReference type="InterPro" id="IPR001753">
    <property type="entry name" value="Enoyl-CoA_hydra/iso"/>
</dbReference>
<dbReference type="InterPro" id="IPR018376">
    <property type="entry name" value="Enoyl-CoA_hyd/isom_CS"/>
</dbReference>
<dbReference type="Pfam" id="PF00378">
    <property type="entry name" value="ECH_1"/>
    <property type="match status" value="1"/>
</dbReference>
<dbReference type="RefSeq" id="WP_076400870.1">
    <property type="nucleotide sequence ID" value="NZ_FTOA01000004.1"/>
</dbReference>
<dbReference type="AlphaFoldDB" id="A0A1N7N007"/>
<dbReference type="InterPro" id="IPR014748">
    <property type="entry name" value="Enoyl-CoA_hydra_C"/>
</dbReference>
<dbReference type="EMBL" id="FTOA01000004">
    <property type="protein sequence ID" value="SIS91672.1"/>
    <property type="molecule type" value="Genomic_DNA"/>
</dbReference>
<accession>A0A1N7N007</accession>
<evidence type="ECO:0000313" key="4">
    <source>
        <dbReference type="Proteomes" id="UP000185678"/>
    </source>
</evidence>
<reference evidence="3 4" key="1">
    <citation type="submission" date="2017-01" db="EMBL/GenBank/DDBJ databases">
        <authorList>
            <person name="Mah S.A."/>
            <person name="Swanson W.J."/>
            <person name="Moy G.W."/>
            <person name="Vacquier V.D."/>
        </authorList>
    </citation>
    <scope>NUCLEOTIDE SEQUENCE [LARGE SCALE GENOMIC DNA]</scope>
    <source>
        <strain evidence="3 4">DSM 11589</strain>
    </source>
</reference>
<evidence type="ECO:0000313" key="3">
    <source>
        <dbReference type="EMBL" id="SIS91672.1"/>
    </source>
</evidence>
<dbReference type="Proteomes" id="UP000185678">
    <property type="component" value="Unassembled WGS sequence"/>
</dbReference>
<dbReference type="OrthoDB" id="9781757at2"/>
<dbReference type="Gene3D" id="3.90.226.10">
    <property type="entry name" value="2-enoyl-CoA Hydratase, Chain A, domain 1"/>
    <property type="match status" value="1"/>
</dbReference>
<dbReference type="InterPro" id="IPR029045">
    <property type="entry name" value="ClpP/crotonase-like_dom_sf"/>
</dbReference>
<dbReference type="SUPFAM" id="SSF52096">
    <property type="entry name" value="ClpP/crotonase"/>
    <property type="match status" value="1"/>
</dbReference>
<dbReference type="GO" id="GO:0010124">
    <property type="term" value="P:phenylacetate catabolic process"/>
    <property type="evidence" value="ECO:0007669"/>
    <property type="project" value="InterPro"/>
</dbReference>
<gene>
    <name evidence="3" type="ORF">SAMN05421779_104465</name>
</gene>
<dbReference type="Gene3D" id="1.10.12.10">
    <property type="entry name" value="Lyase 2-enoyl-coa Hydratase, Chain A, domain 2"/>
    <property type="match status" value="1"/>
</dbReference>
<evidence type="ECO:0000256" key="2">
    <source>
        <dbReference type="RuleBase" id="RU003707"/>
    </source>
</evidence>
<protein>
    <submittedName>
        <fullName evidence="3">2-(1,2-epoxy-1,2-dihydrophenyl)acetyl-CoA isomerase</fullName>
    </submittedName>
</protein>
<name>A0A1N7N007_9PROT</name>
<dbReference type="PANTHER" id="PTHR43459">
    <property type="entry name" value="ENOYL-COA HYDRATASE"/>
    <property type="match status" value="1"/>
</dbReference>
<comment type="similarity">
    <text evidence="1 2">Belongs to the enoyl-CoA hydratase/isomerase family.</text>
</comment>
<dbReference type="InterPro" id="IPR011968">
    <property type="entry name" value="PaaB1"/>
</dbReference>
<organism evidence="3 4">
    <name type="scientific">Insolitispirillum peregrinum</name>
    <dbReference type="NCBI Taxonomy" id="80876"/>
    <lineage>
        <taxon>Bacteria</taxon>
        <taxon>Pseudomonadati</taxon>
        <taxon>Pseudomonadota</taxon>
        <taxon>Alphaproteobacteria</taxon>
        <taxon>Rhodospirillales</taxon>
        <taxon>Novispirillaceae</taxon>
        <taxon>Insolitispirillum</taxon>
    </lineage>
</organism>
<proteinExistence type="inferred from homology"/>
<dbReference type="GO" id="GO:0016853">
    <property type="term" value="F:isomerase activity"/>
    <property type="evidence" value="ECO:0007669"/>
    <property type="project" value="UniProtKB-KW"/>
</dbReference>
<keyword evidence="4" id="KW-1185">Reference proteome</keyword>
<evidence type="ECO:0000256" key="1">
    <source>
        <dbReference type="ARBA" id="ARBA00005254"/>
    </source>
</evidence>
<keyword evidence="3" id="KW-0413">Isomerase</keyword>
<dbReference type="CDD" id="cd06558">
    <property type="entry name" value="crotonase-like"/>
    <property type="match status" value="1"/>
</dbReference>